<name>A0A4V3FR08_9PSEU</name>
<comment type="caution">
    <text evidence="1">The sequence shown here is derived from an EMBL/GenBank/DDBJ whole genome shotgun (WGS) entry which is preliminary data.</text>
</comment>
<protein>
    <submittedName>
        <fullName evidence="1">NAD(P)-dependent dehydrogenase (Short-subunit alcohol dehydrogenase family)</fullName>
    </submittedName>
</protein>
<gene>
    <name evidence="1" type="ORF">CLV71_11933</name>
</gene>
<dbReference type="PANTHER" id="PTHR44147:SF2">
    <property type="entry name" value="DEHYDROGENASE_REDUCTASE SDR FAMILY MEMBER 1"/>
    <property type="match status" value="1"/>
</dbReference>
<dbReference type="AlphaFoldDB" id="A0A4V3FR08"/>
<dbReference type="InterPro" id="IPR002347">
    <property type="entry name" value="SDR_fam"/>
</dbReference>
<dbReference type="Gene3D" id="3.40.50.720">
    <property type="entry name" value="NAD(P)-binding Rossmann-like Domain"/>
    <property type="match status" value="1"/>
</dbReference>
<dbReference type="InterPro" id="IPR036291">
    <property type="entry name" value="NAD(P)-bd_dom_sf"/>
</dbReference>
<evidence type="ECO:0000313" key="1">
    <source>
        <dbReference type="EMBL" id="TDV41711.1"/>
    </source>
</evidence>
<evidence type="ECO:0000313" key="2">
    <source>
        <dbReference type="Proteomes" id="UP000294927"/>
    </source>
</evidence>
<proteinExistence type="predicted"/>
<dbReference type="PANTHER" id="PTHR44147">
    <property type="entry name" value="DEHYDROGENASE/REDUCTASE SDR FAMILY MEMBER 1"/>
    <property type="match status" value="1"/>
</dbReference>
<dbReference type="Proteomes" id="UP000294927">
    <property type="component" value="Unassembled WGS sequence"/>
</dbReference>
<keyword evidence="2" id="KW-1185">Reference proteome</keyword>
<dbReference type="NCBIfam" id="NF006159">
    <property type="entry name" value="PRK08303.1"/>
    <property type="match status" value="1"/>
</dbReference>
<dbReference type="Pfam" id="PF13561">
    <property type="entry name" value="adh_short_C2"/>
    <property type="match status" value="1"/>
</dbReference>
<dbReference type="SUPFAM" id="SSF51735">
    <property type="entry name" value="NAD(P)-binding Rossmann-fold domains"/>
    <property type="match status" value="1"/>
</dbReference>
<organism evidence="1 2">
    <name type="scientific">Actinophytocola oryzae</name>
    <dbReference type="NCBI Taxonomy" id="502181"/>
    <lineage>
        <taxon>Bacteria</taxon>
        <taxon>Bacillati</taxon>
        <taxon>Actinomycetota</taxon>
        <taxon>Actinomycetes</taxon>
        <taxon>Pseudonocardiales</taxon>
        <taxon>Pseudonocardiaceae</taxon>
    </lineage>
</organism>
<dbReference type="PRINTS" id="PR00081">
    <property type="entry name" value="GDHRDH"/>
</dbReference>
<dbReference type="EMBL" id="SOCP01000019">
    <property type="protein sequence ID" value="TDV41711.1"/>
    <property type="molecule type" value="Genomic_DNA"/>
</dbReference>
<reference evidence="1 2" key="1">
    <citation type="submission" date="2019-03" db="EMBL/GenBank/DDBJ databases">
        <title>Genomic Encyclopedia of Archaeal and Bacterial Type Strains, Phase II (KMG-II): from individual species to whole genera.</title>
        <authorList>
            <person name="Goeker M."/>
        </authorList>
    </citation>
    <scope>NUCLEOTIDE SEQUENCE [LARGE SCALE GENOMIC DNA]</scope>
    <source>
        <strain evidence="1 2">DSM 45499</strain>
    </source>
</reference>
<sequence length="314" mass="34059">MSGLTGSVGAMDELKGKVALVAGASRAAGRAIAVELGRRGATVYATGRTTRTQRSEMNRPETIEETAALVTEAGGRGVAVQVDHLDAGQVKALVARMEQEEGRLDVLVNDVWGGDVYLTFGKKLWEQDLEGGLRMLRLGVDTHAITSHYALPLLIRNPGGLVIEMTDGTTESNRKYRAEAGFFYDLVKVSVQRMALAQSEELASYGCTALALTPGWLRSEAMLEAFEVTEETWRDATEKQPHFVISESPTFVGRAAAALATDPEVSRWNGQSVSSGHLAKVYDFTDTDGSRPDAWRYIEEVESKGKPADATGYR</sequence>
<accession>A0A4V3FR08</accession>